<sequence>MTQTANRRRLRLALLSGAASGLMAASAVAQTEIANERTTPIATSAAGDVTVTEGGSITVPSGTALTIDSDADVVMDGTIDVSGEAVGARGVLITGAQAGSYTQAGDITIQSAVETVRNQAPAVFPADRYGLLLTEDAALTGDVSLGSGSSISVESAGGAAVSLEGTLTGSFSNAGALRAAGEDASALRIGGTVTGDVTLSAGSTFQAAGIGATGLDLSGSVGGGVVIGGTIGSSAFTTQGSGTGDAAPIDQTALASGDGVRITGSVAGGVTTAAATSTTNAAVLVANGSGRALYVGDGAEIGAPAADGYGIVNGGTIAGDGRVVTSGGSFSPVLGTDARAVVIGDAVVEGGFRNAGGITATTNGLDVGSVALDLGSGAELSRVSNAGTISATATTDTGQAVAVRNASPTLSRFVNTGTISASVSDYVDTNDTTGADDGALTARQAIAIDFRASPTGIELINDGSTTTAGAIRGDVLLGAGADRFTVTTGSVSGLIDLGDGDDVLALSGGSTVTSPALRFGAGNDTLTLLNSRFIGNADFGGGTADTLSIAGTAGFAGTLTGAQNLSVDVRDGGELSLVGAAPAQVQSLTSDGGTLLFSVAGEGSTFSSLSASGDITLSDDTVIATRFASAFDGDLTTTILRAGGAFNADIAALREGTVSSNAFLFDQDIALTEDGQGIDLTLRRKGAAEVGIGDAFAPAYPAVISALAAAGSTDPQLGAAVFNIGTFERRRGETVLTPQEQFSEAFSQFLPAPLDGPLTYARAQNASVTSIVTQRVEALRQGGARQRTAWLQEETLFVNRDADEGSLGFDGGGFVVALGADMPFGPIDVVGVSASIASGRFDEKSGEDFPFDQLTYAGSVYAADVLGPIAIDGRVAYGMTKTESERTVQIVTDEQGNTLNRSVIADWDGTQLSAYGRVRYEGRAGAWNIEPFASVDYLKLDEDGYAEEGPQGAVIALTADDRSATSLRGNLGVTVGRRFDLRPSSYDTSIPGIIEPRLTVAWSQELDEDDLTATYRFGEGDPFTLTQQKEDGAAILGGDIAYQNEYAKLSVGVSATVGDVTEVYTLRAGVGLRW</sequence>
<gene>
    <name evidence="3" type="ORF">GGQ59_000930</name>
</gene>
<feature type="signal peptide" evidence="1">
    <location>
        <begin position="1"/>
        <end position="29"/>
    </location>
</feature>
<dbReference type="InterPro" id="IPR036709">
    <property type="entry name" value="Autotransporte_beta_dom_sf"/>
</dbReference>
<dbReference type="SMART" id="SM00869">
    <property type="entry name" value="Autotransporter"/>
    <property type="match status" value="1"/>
</dbReference>
<dbReference type="Proteomes" id="UP000563524">
    <property type="component" value="Unassembled WGS sequence"/>
</dbReference>
<organism evidence="3 4">
    <name type="scientific">Parvularcula dongshanensis</name>
    <dbReference type="NCBI Taxonomy" id="1173995"/>
    <lineage>
        <taxon>Bacteria</taxon>
        <taxon>Pseudomonadati</taxon>
        <taxon>Pseudomonadota</taxon>
        <taxon>Alphaproteobacteria</taxon>
        <taxon>Parvularculales</taxon>
        <taxon>Parvularculaceae</taxon>
        <taxon>Parvularcula</taxon>
    </lineage>
</organism>
<evidence type="ECO:0000256" key="1">
    <source>
        <dbReference type="SAM" id="SignalP"/>
    </source>
</evidence>
<dbReference type="SUPFAM" id="SSF103515">
    <property type="entry name" value="Autotransporter"/>
    <property type="match status" value="1"/>
</dbReference>
<dbReference type="EMBL" id="JACHOB010000001">
    <property type="protein sequence ID" value="MBB4658430.1"/>
    <property type="molecule type" value="Genomic_DNA"/>
</dbReference>
<accession>A0A840I306</accession>
<protein>
    <submittedName>
        <fullName evidence="3">Uncharacterized protein YhjY with autotransporter beta-barrel domain</fullName>
    </submittedName>
</protein>
<evidence type="ECO:0000259" key="2">
    <source>
        <dbReference type="PROSITE" id="PS51208"/>
    </source>
</evidence>
<dbReference type="InterPro" id="IPR005546">
    <property type="entry name" value="Autotransporte_beta"/>
</dbReference>
<name>A0A840I306_9PROT</name>
<feature type="domain" description="Autotransporter" evidence="2">
    <location>
        <begin position="782"/>
        <end position="1074"/>
    </location>
</feature>
<proteinExistence type="predicted"/>
<comment type="caution">
    <text evidence="3">The sequence shown here is derived from an EMBL/GenBank/DDBJ whole genome shotgun (WGS) entry which is preliminary data.</text>
</comment>
<dbReference type="Gene3D" id="2.40.128.130">
    <property type="entry name" value="Autotransporter beta-domain"/>
    <property type="match status" value="1"/>
</dbReference>
<dbReference type="PROSITE" id="PS51208">
    <property type="entry name" value="AUTOTRANSPORTER"/>
    <property type="match status" value="1"/>
</dbReference>
<dbReference type="AlphaFoldDB" id="A0A840I306"/>
<dbReference type="Pfam" id="PF03797">
    <property type="entry name" value="Autotransporter"/>
    <property type="match status" value="1"/>
</dbReference>
<evidence type="ECO:0000313" key="4">
    <source>
        <dbReference type="Proteomes" id="UP000563524"/>
    </source>
</evidence>
<keyword evidence="1" id="KW-0732">Signal</keyword>
<reference evidence="3 4" key="1">
    <citation type="submission" date="2020-08" db="EMBL/GenBank/DDBJ databases">
        <title>Genomic Encyclopedia of Type Strains, Phase IV (KMG-IV): sequencing the most valuable type-strain genomes for metagenomic binning, comparative biology and taxonomic classification.</title>
        <authorList>
            <person name="Goeker M."/>
        </authorList>
    </citation>
    <scope>NUCLEOTIDE SEQUENCE [LARGE SCALE GENOMIC DNA]</scope>
    <source>
        <strain evidence="3 4">DSM 102850</strain>
    </source>
</reference>
<keyword evidence="4" id="KW-1185">Reference proteome</keyword>
<feature type="chain" id="PRO_5032662481" evidence="1">
    <location>
        <begin position="30"/>
        <end position="1074"/>
    </location>
</feature>
<evidence type="ECO:0000313" key="3">
    <source>
        <dbReference type="EMBL" id="MBB4658430.1"/>
    </source>
</evidence>
<dbReference type="RefSeq" id="WP_183816248.1">
    <property type="nucleotide sequence ID" value="NZ_JACHOB010000001.1"/>
</dbReference>